<dbReference type="PROSITE" id="PS51257">
    <property type="entry name" value="PROKAR_LIPOPROTEIN"/>
    <property type="match status" value="1"/>
</dbReference>
<reference evidence="1 2" key="1">
    <citation type="journal article" date="2022" name="Genome Biol. Evol.">
        <title>Host diet, physiology and behaviors set the stage for Lachnospiraceae cladogenesis.</title>
        <authorList>
            <person name="Vera-Ponce De Leon A."/>
            <person name="Schneider M."/>
            <person name="Jahnes B.C."/>
            <person name="Sadowski V."/>
            <person name="Camuy-Velez L.A."/>
            <person name="Duan J."/>
            <person name="Sabree Z.L."/>
        </authorList>
    </citation>
    <scope>NUCLEOTIDE SEQUENCE [LARGE SCALE GENOMIC DNA]</scope>
    <source>
        <strain evidence="1 2">PAL227</strain>
    </source>
</reference>
<comment type="caution">
    <text evidence="1">The sequence shown here is derived from an EMBL/GenBank/DDBJ whole genome shotgun (WGS) entry which is preliminary data.</text>
</comment>
<evidence type="ECO:0000313" key="1">
    <source>
        <dbReference type="EMBL" id="MCP1109968.1"/>
    </source>
</evidence>
<name>A0ABT1EH04_9FIRM</name>
<keyword evidence="2" id="KW-1185">Reference proteome</keyword>
<dbReference type="EMBL" id="JAMZFV010000007">
    <property type="protein sequence ID" value="MCP1109968.1"/>
    <property type="molecule type" value="Genomic_DNA"/>
</dbReference>
<gene>
    <name evidence="1" type="ORF">NK118_06865</name>
</gene>
<organism evidence="1 2">
    <name type="scientific">Ohessyouella blattaphilus</name>
    <dbReference type="NCBI Taxonomy" id="2949333"/>
    <lineage>
        <taxon>Bacteria</taxon>
        <taxon>Bacillati</taxon>
        <taxon>Bacillota</taxon>
        <taxon>Clostridia</taxon>
        <taxon>Lachnospirales</taxon>
        <taxon>Lachnospiraceae</taxon>
        <taxon>Ohessyouella</taxon>
    </lineage>
</organism>
<dbReference type="InterPro" id="IPR046720">
    <property type="entry name" value="DUF6612"/>
</dbReference>
<evidence type="ECO:0000313" key="2">
    <source>
        <dbReference type="Proteomes" id="UP001523565"/>
    </source>
</evidence>
<protein>
    <recommendedName>
        <fullName evidence="3">Lipoprotein</fullName>
    </recommendedName>
</protein>
<dbReference type="Pfam" id="PF20316">
    <property type="entry name" value="DUF6612"/>
    <property type="match status" value="1"/>
</dbReference>
<sequence>MKKGIRRIGALALVAVMIPGLITGCKKKATPENLFADLVESSKTIESYVGSTVLDMQFEHPDEGEVGIAMTLDTEAIINPYISKSTGEVSMKYAGATNSQEMELYQEEKDGELLSYVGVDDYWEVNSGEASTISMNEDSYKTLVANADKFSTDKETIEVSGKECFRLKGTLSGKDFYKMVDEDMLEEFTSGLFDTDELEKLEFPIMVDIYRKEVLPARFSFDMSSVFESMDEFKDEDVKINACLIEMTFTDYNTVDKIEIPKAALEAGGYSDWEDDGDDYYERDVKKTDLKKSDKLSDDWTEFNVQVGEEVLKLPVSIAEFEKLGYVYDEEYTSSDTMVEADDMDFVWVENEEGNSLSLTVYNDTKEPLNVKDCKVYGVSISGYNIEGESIEVLFAGGITIGSTIEEVKKVYGDEDDLYEGDSLKSYTWEKDVDNAYYSVSVDVDIKTGVVFDISYDQYIYNW</sequence>
<accession>A0ABT1EH04</accession>
<dbReference type="RefSeq" id="WP_262068846.1">
    <property type="nucleotide sequence ID" value="NZ_JAMXOC010000007.1"/>
</dbReference>
<dbReference type="Proteomes" id="UP001523565">
    <property type="component" value="Unassembled WGS sequence"/>
</dbReference>
<proteinExistence type="predicted"/>
<evidence type="ECO:0008006" key="3">
    <source>
        <dbReference type="Google" id="ProtNLM"/>
    </source>
</evidence>